<accession>A0A438MZQ7</accession>
<dbReference type="InterPro" id="IPR029058">
    <property type="entry name" value="AB_hydrolase_fold"/>
</dbReference>
<keyword evidence="2" id="KW-0645">Protease</keyword>
<dbReference type="GO" id="GO:0006508">
    <property type="term" value="P:proteolysis"/>
    <property type="evidence" value="ECO:0007669"/>
    <property type="project" value="UniProtKB-KW"/>
</dbReference>
<evidence type="ECO:0000256" key="1">
    <source>
        <dbReference type="ARBA" id="ARBA00011079"/>
    </source>
</evidence>
<evidence type="ECO:0000256" key="6">
    <source>
        <dbReference type="SAM" id="SignalP"/>
    </source>
</evidence>
<reference evidence="7 8" key="1">
    <citation type="submission" date="2017-03" db="EMBL/GenBank/DDBJ databases">
        <title>Genomes of endolithic fungi from Antarctica.</title>
        <authorList>
            <person name="Coleine C."/>
            <person name="Masonjones S."/>
            <person name="Stajich J.E."/>
        </authorList>
    </citation>
    <scope>NUCLEOTIDE SEQUENCE [LARGE SCALE GENOMIC DNA]</scope>
    <source>
        <strain evidence="7 8">CCFEE 6314</strain>
    </source>
</reference>
<keyword evidence="3 6" id="KW-0732">Signal</keyword>
<dbReference type="EMBL" id="NAJM01000034">
    <property type="protein sequence ID" value="RVX68815.1"/>
    <property type="molecule type" value="Genomic_DNA"/>
</dbReference>
<dbReference type="InterPro" id="IPR008758">
    <property type="entry name" value="Peptidase_S28"/>
</dbReference>
<evidence type="ECO:0008006" key="9">
    <source>
        <dbReference type="Google" id="ProtNLM"/>
    </source>
</evidence>
<dbReference type="OrthoDB" id="1735038at2759"/>
<name>A0A438MZQ7_EXOME</name>
<keyword evidence="4" id="KW-0378">Hydrolase</keyword>
<evidence type="ECO:0000313" key="8">
    <source>
        <dbReference type="Proteomes" id="UP000288859"/>
    </source>
</evidence>
<evidence type="ECO:0000256" key="5">
    <source>
        <dbReference type="ARBA" id="ARBA00023180"/>
    </source>
</evidence>
<dbReference type="AlphaFoldDB" id="A0A438MZQ7"/>
<evidence type="ECO:0000313" key="7">
    <source>
        <dbReference type="EMBL" id="RVX68815.1"/>
    </source>
</evidence>
<dbReference type="Pfam" id="PF05577">
    <property type="entry name" value="Peptidase_S28"/>
    <property type="match status" value="1"/>
</dbReference>
<evidence type="ECO:0000256" key="4">
    <source>
        <dbReference type="ARBA" id="ARBA00022801"/>
    </source>
</evidence>
<dbReference type="PANTHER" id="PTHR11010">
    <property type="entry name" value="PROTEASE S28 PRO-X CARBOXYPEPTIDASE-RELATED"/>
    <property type="match status" value="1"/>
</dbReference>
<organism evidence="7 8">
    <name type="scientific">Exophiala mesophila</name>
    <name type="common">Black yeast-like fungus</name>
    <dbReference type="NCBI Taxonomy" id="212818"/>
    <lineage>
        <taxon>Eukaryota</taxon>
        <taxon>Fungi</taxon>
        <taxon>Dikarya</taxon>
        <taxon>Ascomycota</taxon>
        <taxon>Pezizomycotina</taxon>
        <taxon>Eurotiomycetes</taxon>
        <taxon>Chaetothyriomycetidae</taxon>
        <taxon>Chaetothyriales</taxon>
        <taxon>Herpotrichiellaceae</taxon>
        <taxon>Exophiala</taxon>
    </lineage>
</organism>
<evidence type="ECO:0000256" key="3">
    <source>
        <dbReference type="ARBA" id="ARBA00022729"/>
    </source>
</evidence>
<sequence length="542" mass="59835">MSLPKVALLVGAVLANLASAQVGALDDNGRPTNYTAYEFDQLIDHFQNSSRYAPNTNETFTQRYYYDNTYYQPGGPVFLYIGGETSGPSRFSNLQTGIIQILMNATNGLGVILENRYYGESFPFENSTTDNLRFLTTEQTIADNAYFAQHVKFENVTGGDNLTADTTPWILYGGSLAGAQTAFSLVEYEGLLWGGIASSGVVHAVHGYPEWYDPIQTYGPQDCITRINNIVDKVDKLIETNNTAAIQQLKEIFGLGPLSDLGDFAMTIAFPLGGPMNYPTNTWQELNWYPEYDHPDFFWFCNNVTDPDAPVEITSVDSQLANYTDGEAWTGLGGYASYVKQVVVGTLSADVIDTTAGFSTQNETFYADPTSSTSRSYLYSTCTEQGAYQMPQPAGTPSLLLRTITLNYTQQWCTWAFPAGPLSPQAVPSPSGPDLSWYNKYGDFSISAPRLAFIDGSSDVWRDVCYHGRNASTTTNGIRYGELQSVINGAGHHWDSYGILDLDAEPDFIKAAHRWELDLVGQWLVEWNATHGSGGKEKRDEL</sequence>
<dbReference type="GO" id="GO:0008239">
    <property type="term" value="F:dipeptidyl-peptidase activity"/>
    <property type="evidence" value="ECO:0007669"/>
    <property type="project" value="TreeGrafter"/>
</dbReference>
<gene>
    <name evidence="7" type="ORF">B0A52_07470</name>
</gene>
<comment type="caution">
    <text evidence="7">The sequence shown here is derived from an EMBL/GenBank/DDBJ whole genome shotgun (WGS) entry which is preliminary data.</text>
</comment>
<dbReference type="Proteomes" id="UP000288859">
    <property type="component" value="Unassembled WGS sequence"/>
</dbReference>
<protein>
    <recommendedName>
        <fullName evidence="9">Extracelular serine carboxypeptidase</fullName>
    </recommendedName>
</protein>
<feature type="chain" id="PRO_5019477967" description="Extracelular serine carboxypeptidase" evidence="6">
    <location>
        <begin position="21"/>
        <end position="542"/>
    </location>
</feature>
<evidence type="ECO:0000256" key="2">
    <source>
        <dbReference type="ARBA" id="ARBA00022670"/>
    </source>
</evidence>
<dbReference type="SUPFAM" id="SSF53474">
    <property type="entry name" value="alpha/beta-Hydrolases"/>
    <property type="match status" value="1"/>
</dbReference>
<dbReference type="VEuPathDB" id="FungiDB:PV10_02949"/>
<proteinExistence type="inferred from homology"/>
<dbReference type="PANTHER" id="PTHR11010:SF117">
    <property type="entry name" value="SERINE PROTEASE 16"/>
    <property type="match status" value="1"/>
</dbReference>
<comment type="similarity">
    <text evidence="1">Belongs to the peptidase S28 family.</text>
</comment>
<keyword evidence="5" id="KW-0325">Glycoprotein</keyword>
<dbReference type="GO" id="GO:0070008">
    <property type="term" value="F:serine-type exopeptidase activity"/>
    <property type="evidence" value="ECO:0007669"/>
    <property type="project" value="InterPro"/>
</dbReference>
<dbReference type="Gene3D" id="3.40.50.1820">
    <property type="entry name" value="alpha/beta hydrolase"/>
    <property type="match status" value="2"/>
</dbReference>
<feature type="signal peptide" evidence="6">
    <location>
        <begin position="1"/>
        <end position="20"/>
    </location>
</feature>